<feature type="transmembrane region" description="Helical" evidence="2">
    <location>
        <begin position="43"/>
        <end position="61"/>
    </location>
</feature>
<dbReference type="AlphaFoldDB" id="F2BCB3"/>
<comment type="caution">
    <text evidence="3">The sequence shown here is derived from an EMBL/GenBank/DDBJ whole genome shotgun (WGS) entry which is preliminary data.</text>
</comment>
<keyword evidence="4" id="KW-1185">Reference proteome</keyword>
<accession>F2BCB3</accession>
<reference evidence="3 4" key="1">
    <citation type="submission" date="2011-02" db="EMBL/GenBank/DDBJ databases">
        <authorList>
            <person name="Muzny D."/>
            <person name="Qin X."/>
            <person name="Deng J."/>
            <person name="Jiang H."/>
            <person name="Liu Y."/>
            <person name="Qu J."/>
            <person name="Song X.-Z."/>
            <person name="Zhang L."/>
            <person name="Thornton R."/>
            <person name="Coyle M."/>
            <person name="Francisco L."/>
            <person name="Jackson L."/>
            <person name="Javaid M."/>
            <person name="Korchina V."/>
            <person name="Kovar C."/>
            <person name="Mata R."/>
            <person name="Mathew T."/>
            <person name="Ngo R."/>
            <person name="Nguyen L."/>
            <person name="Nguyen N."/>
            <person name="Okwuonu G."/>
            <person name="Ongeri F."/>
            <person name="Pham C."/>
            <person name="Simmons D."/>
            <person name="Wilczek-Boney K."/>
            <person name="Hale W."/>
            <person name="Jakkamsetti A."/>
            <person name="Pham P."/>
            <person name="Ruth R."/>
            <person name="San Lucas F."/>
            <person name="Warren J."/>
            <person name="Zhang J."/>
            <person name="Zhao Z."/>
            <person name="Zhou C."/>
            <person name="Zhu D."/>
            <person name="Lee S."/>
            <person name="Bess C."/>
            <person name="Blankenburg K."/>
            <person name="Forbes L."/>
            <person name="Fu Q."/>
            <person name="Gubbala S."/>
            <person name="Hirani K."/>
            <person name="Jayaseelan J.C."/>
            <person name="Lara F."/>
            <person name="Munidasa M."/>
            <person name="Palculict T."/>
            <person name="Patil S."/>
            <person name="Pu L.-L."/>
            <person name="Saada N."/>
            <person name="Tang L."/>
            <person name="Weissenberger G."/>
            <person name="Zhu Y."/>
            <person name="Hemphill L."/>
            <person name="Shang Y."/>
            <person name="Youmans B."/>
            <person name="Ayvaz T."/>
            <person name="Ross M."/>
            <person name="Santibanez J."/>
            <person name="Aqrawi P."/>
            <person name="Gross S."/>
            <person name="Joshi V."/>
            <person name="Fowler G."/>
            <person name="Nazareth L."/>
            <person name="Reid J."/>
            <person name="Worley K."/>
            <person name="Petrosino J."/>
            <person name="Highlander S."/>
            <person name="Gibbs R."/>
        </authorList>
    </citation>
    <scope>NUCLEOTIDE SEQUENCE [LARGE SCALE GENOMIC DNA]</scope>
    <source>
        <strain evidence="3 4">ATCC BAA-1200</strain>
    </source>
</reference>
<dbReference type="RefSeq" id="WP_007342350.1">
    <property type="nucleotide sequence ID" value="NZ_GL878494.1"/>
</dbReference>
<keyword evidence="2" id="KW-0812">Transmembrane</keyword>
<organism evidence="3 4">
    <name type="scientific">Neisseria bacilliformis ATCC BAA-1200</name>
    <dbReference type="NCBI Taxonomy" id="888742"/>
    <lineage>
        <taxon>Bacteria</taxon>
        <taxon>Pseudomonadati</taxon>
        <taxon>Pseudomonadota</taxon>
        <taxon>Betaproteobacteria</taxon>
        <taxon>Neisseriales</taxon>
        <taxon>Neisseriaceae</taxon>
        <taxon>Neisseria</taxon>
    </lineage>
</organism>
<keyword evidence="2" id="KW-1133">Transmembrane helix</keyword>
<gene>
    <name evidence="3" type="ORF">HMPREF9123_1341</name>
</gene>
<protein>
    <submittedName>
        <fullName evidence="3">Membrane protein</fullName>
    </submittedName>
</protein>
<proteinExistence type="predicted"/>
<evidence type="ECO:0000313" key="4">
    <source>
        <dbReference type="Proteomes" id="UP000004105"/>
    </source>
</evidence>
<name>F2BCB3_9NEIS</name>
<dbReference type="HOGENOM" id="CLU_1813754_0_0_4"/>
<evidence type="ECO:0000256" key="2">
    <source>
        <dbReference type="SAM" id="Phobius"/>
    </source>
</evidence>
<evidence type="ECO:0000313" key="3">
    <source>
        <dbReference type="EMBL" id="EGF10870.1"/>
    </source>
</evidence>
<evidence type="ECO:0000256" key="1">
    <source>
        <dbReference type="SAM" id="MobiDB-lite"/>
    </source>
</evidence>
<sequence length="160" mass="17630">MTEPQGRPSENTPAPENGQHGGADTPEARRAAERKAKGKIRTIRIWLWVIASLFAATFFLSQCAMSKPKAKAAIVESCIQNVPFAPKWQADLQSMGLADQDGKLVTAYCVCMWEQPLDKLSQKQLGKFSRLTPQQQLDLLGGAQAFETRDKQCLAALKGR</sequence>
<dbReference type="EMBL" id="AFAY01000029">
    <property type="protein sequence ID" value="EGF10870.1"/>
    <property type="molecule type" value="Genomic_DNA"/>
</dbReference>
<dbReference type="Proteomes" id="UP000004105">
    <property type="component" value="Unassembled WGS sequence"/>
</dbReference>
<keyword evidence="2" id="KW-0472">Membrane</keyword>
<dbReference type="STRING" id="267212.GCA_001063965_01962"/>
<feature type="region of interest" description="Disordered" evidence="1">
    <location>
        <begin position="1"/>
        <end position="33"/>
    </location>
</feature>
<dbReference type="OrthoDB" id="8611069at2"/>